<comment type="similarity">
    <text evidence="1 4">Belongs to the bacterial flagellin family.</text>
</comment>
<dbReference type="Gene3D" id="6.10.10.10">
    <property type="entry name" value="Flagellar export chaperone, C-terminal domain"/>
    <property type="match status" value="1"/>
</dbReference>
<dbReference type="InterPro" id="IPR042187">
    <property type="entry name" value="Flagellin_C_sub2"/>
</dbReference>
<comment type="subcellular location">
    <subcellularLocation>
        <location evidence="4">Secreted</location>
    </subcellularLocation>
    <subcellularLocation>
        <location evidence="4">Bacterial flagellum</location>
    </subcellularLocation>
</comment>
<keyword evidence="8" id="KW-1185">Reference proteome</keyword>
<dbReference type="Gene3D" id="1.20.1330.10">
    <property type="entry name" value="f41 fragment of flagellin, N-terminal domain"/>
    <property type="match status" value="1"/>
</dbReference>
<evidence type="ECO:0000256" key="3">
    <source>
        <dbReference type="ARBA" id="ARBA00023143"/>
    </source>
</evidence>
<gene>
    <name evidence="7" type="ORF">JYB87_13375</name>
</gene>
<keyword evidence="7" id="KW-0969">Cilium</keyword>
<dbReference type="InterPro" id="IPR046358">
    <property type="entry name" value="Flagellin_C"/>
</dbReference>
<organism evidence="7 8">
    <name type="scientific">Shewanella avicenniae</name>
    <dbReference type="NCBI Taxonomy" id="2814294"/>
    <lineage>
        <taxon>Bacteria</taxon>
        <taxon>Pseudomonadati</taxon>
        <taxon>Pseudomonadota</taxon>
        <taxon>Gammaproteobacteria</taxon>
        <taxon>Alteromonadales</taxon>
        <taxon>Shewanellaceae</taxon>
        <taxon>Shewanella</taxon>
    </lineage>
</organism>
<accession>A0ABX7QMR2</accession>
<dbReference type="Gene3D" id="6.10.280.190">
    <property type="match status" value="1"/>
</dbReference>
<keyword evidence="3 4" id="KW-0975">Bacterial flagellum</keyword>
<dbReference type="Pfam" id="PF00700">
    <property type="entry name" value="Flagellin_C"/>
    <property type="match status" value="1"/>
</dbReference>
<reference evidence="7 8" key="1">
    <citation type="submission" date="2021-03" db="EMBL/GenBank/DDBJ databases">
        <title>Novel species identification of genus Shewanella.</title>
        <authorList>
            <person name="Liu G."/>
            <person name="Zhang Q."/>
        </authorList>
    </citation>
    <scope>NUCLEOTIDE SEQUENCE [LARGE SCALE GENOMIC DNA]</scope>
    <source>
        <strain evidence="7 8">FJAT-51800</strain>
    </source>
</reference>
<dbReference type="Pfam" id="PF07196">
    <property type="entry name" value="Flagellin_IN"/>
    <property type="match status" value="1"/>
</dbReference>
<protein>
    <recommendedName>
        <fullName evidence="4">Flagellin</fullName>
    </recommendedName>
</protein>
<dbReference type="PRINTS" id="PR00207">
    <property type="entry name" value="FLAGELLIN"/>
</dbReference>
<name>A0ABX7QMR2_9GAMM</name>
<evidence type="ECO:0000256" key="2">
    <source>
        <dbReference type="ARBA" id="ARBA00022525"/>
    </source>
</evidence>
<dbReference type="EMBL" id="CP071503">
    <property type="protein sequence ID" value="QSX32731.1"/>
    <property type="molecule type" value="Genomic_DNA"/>
</dbReference>
<dbReference type="PANTHER" id="PTHR42792">
    <property type="entry name" value="FLAGELLIN"/>
    <property type="match status" value="1"/>
</dbReference>
<feature type="domain" description="Flagellin N-terminal" evidence="5">
    <location>
        <begin position="5"/>
        <end position="141"/>
    </location>
</feature>
<dbReference type="Proteomes" id="UP000662770">
    <property type="component" value="Chromosome"/>
</dbReference>
<evidence type="ECO:0000256" key="4">
    <source>
        <dbReference type="RuleBase" id="RU362073"/>
    </source>
</evidence>
<proteinExistence type="inferred from homology"/>
<dbReference type="SUPFAM" id="SSF64518">
    <property type="entry name" value="Phase 1 flagellin"/>
    <property type="match status" value="1"/>
</dbReference>
<dbReference type="PANTHER" id="PTHR42792:SF2">
    <property type="entry name" value="FLAGELLIN"/>
    <property type="match status" value="1"/>
</dbReference>
<comment type="function">
    <text evidence="4">Flagellin is the subunit protein which polymerizes to form the filaments of bacterial flagella.</text>
</comment>
<dbReference type="InterPro" id="IPR010810">
    <property type="entry name" value="Flagellin_hook_IN_motif"/>
</dbReference>
<evidence type="ECO:0000313" key="8">
    <source>
        <dbReference type="Proteomes" id="UP000662770"/>
    </source>
</evidence>
<dbReference type="Gene3D" id="2.30.220.10">
    <property type="entry name" value="f41 fragment of flagellin, C-terminal domain"/>
    <property type="match status" value="1"/>
</dbReference>
<keyword evidence="7" id="KW-0966">Cell projection</keyword>
<evidence type="ECO:0000256" key="1">
    <source>
        <dbReference type="ARBA" id="ARBA00005709"/>
    </source>
</evidence>
<evidence type="ECO:0000259" key="5">
    <source>
        <dbReference type="Pfam" id="PF00669"/>
    </source>
</evidence>
<dbReference type="Pfam" id="PF00669">
    <property type="entry name" value="Flagellin_N"/>
    <property type="match status" value="1"/>
</dbReference>
<dbReference type="RefSeq" id="WP_207353971.1">
    <property type="nucleotide sequence ID" value="NZ_CP071503.1"/>
</dbReference>
<sequence>MAITVNTNVTSLSSQKNLNNANSALQTSMNRLSSGLRINSAKDDAAGLQISNRLTSQINGLDVAQRNANDGISIAQTAEGAMQQSTDILQRMRDLSLQSANGSNSSEDRAAMQKEITALQSELTRISDTTAFGGQKLLDGSYGTQAFQVGSNANETINVSLKAVGAADIGTYKSDAPGTKFGGPLVTGAAGANTSVGGSTTITKGTNTTTVVTALHDTATEVAAKINKSGSGVTATARTSVEADLTAAYVGGALTMKVDDGSSTSSLDLTGIANNEDLAKAINNVSGETGVSAKLEDGVLTITSDNGADIGFAVTGTNTAGAIALKNVAADGTKSATTSLTTTATEVVAVGAISLTSPESFSISGGITAELSTETSGVFAGVNTIDVSTAAGSQNALAIIDGAIASIDGQRADLGAVQNRMSFTINNLSNIATNVSDARSRVQDVDFAKETATMTKQQILSQTSSAMLAQANQLPQVALSLL</sequence>
<dbReference type="InterPro" id="IPR001492">
    <property type="entry name" value="Flagellin"/>
</dbReference>
<keyword evidence="7" id="KW-0282">Flagellum</keyword>
<keyword evidence="2 4" id="KW-0964">Secreted</keyword>
<evidence type="ECO:0000313" key="7">
    <source>
        <dbReference type="EMBL" id="QSX32731.1"/>
    </source>
</evidence>
<dbReference type="InterPro" id="IPR001029">
    <property type="entry name" value="Flagellin_N"/>
</dbReference>
<feature type="domain" description="Flagellin C-terminal" evidence="6">
    <location>
        <begin position="397"/>
        <end position="482"/>
    </location>
</feature>
<dbReference type="Gene3D" id="2.170.280.10">
    <property type="entry name" value="f41 fragment of flagellin, middle domain"/>
    <property type="match status" value="1"/>
</dbReference>
<evidence type="ECO:0000259" key="6">
    <source>
        <dbReference type="Pfam" id="PF00700"/>
    </source>
</evidence>